<organism evidence="1 2">
    <name type="scientific">Zancudomyces culisetae</name>
    <name type="common">Gut fungus</name>
    <name type="synonym">Smittium culisetae</name>
    <dbReference type="NCBI Taxonomy" id="1213189"/>
    <lineage>
        <taxon>Eukaryota</taxon>
        <taxon>Fungi</taxon>
        <taxon>Fungi incertae sedis</taxon>
        <taxon>Zoopagomycota</taxon>
        <taxon>Kickxellomycotina</taxon>
        <taxon>Harpellomycetes</taxon>
        <taxon>Harpellales</taxon>
        <taxon>Legeriomycetaceae</taxon>
        <taxon>Zancudomyces</taxon>
    </lineage>
</organism>
<gene>
    <name evidence="1" type="ORF">AX774_g6284</name>
</gene>
<proteinExistence type="predicted"/>
<evidence type="ECO:0000313" key="1">
    <source>
        <dbReference type="EMBL" id="OMH80283.1"/>
    </source>
</evidence>
<name>A0A1R1PH91_ZANCU</name>
<protein>
    <submittedName>
        <fullName evidence="1">Uncharacterized protein</fullName>
    </submittedName>
</protein>
<accession>A0A1R1PH91</accession>
<reference evidence="2" key="1">
    <citation type="submission" date="2017-01" db="EMBL/GenBank/DDBJ databases">
        <authorList>
            <person name="Wang Y."/>
            <person name="White M."/>
            <person name="Kvist S."/>
            <person name="Moncalvo J.-M."/>
        </authorList>
    </citation>
    <scope>NUCLEOTIDE SEQUENCE [LARGE SCALE GENOMIC DNA]</scope>
    <source>
        <strain evidence="2">COL-18-3</strain>
    </source>
</reference>
<comment type="caution">
    <text evidence="1">The sequence shown here is derived from an EMBL/GenBank/DDBJ whole genome shotgun (WGS) entry which is preliminary data.</text>
</comment>
<dbReference type="Proteomes" id="UP000188320">
    <property type="component" value="Unassembled WGS sequence"/>
</dbReference>
<sequence>MGFLVCCILKHLPGDDFSLHLCTNLSKLQTILLVFISNTLNLNQMTVDLHKSLCLCGEEDKEKDTGVWPDQLVSILHLYKYNSIRYYVFSMIITVKTTEELNI</sequence>
<evidence type="ECO:0000313" key="2">
    <source>
        <dbReference type="Proteomes" id="UP000188320"/>
    </source>
</evidence>
<dbReference type="AlphaFoldDB" id="A0A1R1PH91"/>
<keyword evidence="2" id="KW-1185">Reference proteome</keyword>
<dbReference type="EMBL" id="LSSK01001235">
    <property type="protein sequence ID" value="OMH80283.1"/>
    <property type="molecule type" value="Genomic_DNA"/>
</dbReference>